<keyword evidence="1" id="KW-0378">Hydrolase</keyword>
<keyword evidence="5" id="KW-1185">Reference proteome</keyword>
<comment type="caution">
    <text evidence="4">The sequence shown here is derived from an EMBL/GenBank/DDBJ whole genome shotgun (WGS) entry which is preliminary data.</text>
</comment>
<keyword evidence="3" id="KW-0472">Membrane</keyword>
<sequence length="282" mass="31150">MIGFFSVLLLAGVGLLCYPTFSDWWNRMHQSRAVAGYVEAVDNLSAEQKADMLAKAHQYNTDLLSVPDRWHLSDDQLDYYNETLDVTGTGIMGYVSVPSIDVRLPIYHGTDETVLQIALGHLTGSSLPVGGDTTHAVVSGHTGLPSARLLTGLDRVEVGDQFYVTVLDDEYWYEVDQINVVLPNEMDDLAIADGEDYVTLVTCTPYGVNSHRLLVRGHRIEAPATGDNTKYDDPNLMMAITVAAIALLFLLLVLLAVWLARRSAKRRRGELKPRSRHAHGGQ</sequence>
<feature type="active site" description="Proton donor/acceptor" evidence="2">
    <location>
        <position position="141"/>
    </location>
</feature>
<reference evidence="4 5" key="1">
    <citation type="submission" date="2019-09" db="EMBL/GenBank/DDBJ databases">
        <title>Phylogenetic characterization of a novel taxon of the genus Bifidobacterium: Bifidobacterium choloepi sp. nov.</title>
        <authorList>
            <person name="Modesto M."/>
            <person name="Satti M."/>
        </authorList>
    </citation>
    <scope>NUCLEOTIDE SEQUENCE [LARGE SCALE GENOMIC DNA]</scope>
    <source>
        <strain evidence="4 5">BRDM6</strain>
    </source>
</reference>
<evidence type="ECO:0000313" key="5">
    <source>
        <dbReference type="Proteomes" id="UP000469292"/>
    </source>
</evidence>
<feature type="active site" description="Acyl-thioester intermediate" evidence="2">
    <location>
        <position position="203"/>
    </location>
</feature>
<keyword evidence="3" id="KW-1133">Transmembrane helix</keyword>
<dbReference type="NCBIfam" id="NF033745">
    <property type="entry name" value="class_C_sortase"/>
    <property type="match status" value="1"/>
</dbReference>
<evidence type="ECO:0000256" key="2">
    <source>
        <dbReference type="PIRSR" id="PIRSR605754-1"/>
    </source>
</evidence>
<dbReference type="AlphaFoldDB" id="A0A6I5N261"/>
<dbReference type="InterPro" id="IPR023365">
    <property type="entry name" value="Sortase_dom-sf"/>
</dbReference>
<dbReference type="SUPFAM" id="SSF63817">
    <property type="entry name" value="Sortase"/>
    <property type="match status" value="1"/>
</dbReference>
<feature type="transmembrane region" description="Helical" evidence="3">
    <location>
        <begin position="236"/>
        <end position="260"/>
    </location>
</feature>
<dbReference type="InterPro" id="IPR005754">
    <property type="entry name" value="Sortase"/>
</dbReference>
<gene>
    <name evidence="4" type="ORF">F6S87_03720</name>
</gene>
<accession>A0A6I5N261</accession>
<evidence type="ECO:0000256" key="1">
    <source>
        <dbReference type="ARBA" id="ARBA00022801"/>
    </source>
</evidence>
<dbReference type="Gene3D" id="2.40.260.10">
    <property type="entry name" value="Sortase"/>
    <property type="match status" value="1"/>
</dbReference>
<dbReference type="Proteomes" id="UP000469292">
    <property type="component" value="Unassembled WGS sequence"/>
</dbReference>
<organism evidence="4 5">
    <name type="scientific">Bifidobacterium choloepi</name>
    <dbReference type="NCBI Taxonomy" id="2614131"/>
    <lineage>
        <taxon>Bacteria</taxon>
        <taxon>Bacillati</taxon>
        <taxon>Actinomycetota</taxon>
        <taxon>Actinomycetes</taxon>
        <taxon>Bifidobacteriales</taxon>
        <taxon>Bifidobacteriaceae</taxon>
        <taxon>Bifidobacterium</taxon>
    </lineage>
</organism>
<protein>
    <submittedName>
        <fullName evidence="4">Class C sortase</fullName>
    </submittedName>
</protein>
<dbReference type="NCBIfam" id="TIGR01076">
    <property type="entry name" value="sortase_fam"/>
    <property type="match status" value="1"/>
</dbReference>
<dbReference type="CDD" id="cd05827">
    <property type="entry name" value="Sortase_C"/>
    <property type="match status" value="1"/>
</dbReference>
<keyword evidence="3" id="KW-0812">Transmembrane</keyword>
<name>A0A6I5N261_9BIFI</name>
<dbReference type="Pfam" id="PF04203">
    <property type="entry name" value="Sortase"/>
    <property type="match status" value="1"/>
</dbReference>
<proteinExistence type="predicted"/>
<dbReference type="GO" id="GO:0016787">
    <property type="term" value="F:hydrolase activity"/>
    <property type="evidence" value="ECO:0007669"/>
    <property type="project" value="UniProtKB-KW"/>
</dbReference>
<evidence type="ECO:0000313" key="4">
    <source>
        <dbReference type="EMBL" id="NEG69729.1"/>
    </source>
</evidence>
<evidence type="ECO:0000256" key="3">
    <source>
        <dbReference type="SAM" id="Phobius"/>
    </source>
</evidence>
<dbReference type="InterPro" id="IPR042002">
    <property type="entry name" value="Sortase_C"/>
</dbReference>
<dbReference type="EMBL" id="VYSG01000001">
    <property type="protein sequence ID" value="NEG69729.1"/>
    <property type="molecule type" value="Genomic_DNA"/>
</dbReference>